<dbReference type="Proteomes" id="UP000789525">
    <property type="component" value="Unassembled WGS sequence"/>
</dbReference>
<name>A0ACA9PCR0_9GLOM</name>
<proteinExistence type="predicted"/>
<comment type="caution">
    <text evidence="1">The sequence shown here is derived from an EMBL/GenBank/DDBJ whole genome shotgun (WGS) entry which is preliminary data.</text>
</comment>
<evidence type="ECO:0000313" key="2">
    <source>
        <dbReference type="Proteomes" id="UP000789525"/>
    </source>
</evidence>
<evidence type="ECO:0000313" key="1">
    <source>
        <dbReference type="EMBL" id="CAG8704177.1"/>
    </source>
</evidence>
<sequence>DRIPIDEYPQAYALVLATVAHAKLLFADVLGSRADLEEAGKLLEGVDGVDKSVNAAFYEVKADYHKLKGEYAPYYRHSLLYLACVDIDTDLSSKQRFERAKDLSLSAFLSDSIYNFGELPILQQSYPFLRQKICLMALIEAVFRRKSSERTLSFQTIAEETQTPLVEVEHLVMKALSLKLIAGTIDEPAAKVHITWVQPRVLSRHQIETLSSTLGDWLEKMSKLENFVRMNESMCGIDSSLDGPRIESVTAVPVSYLDMPSPSLRLSFSATNPSRYLLRMFRCLARIMSGSVVITSRVDCVHHVVSCPLLALNGPKWHRRKEFELCRVPAPEFFDSTFIVPTFHSSLPSRPNPPDDSEISFALFAGSVFLVPTVFAGAAHSPISQAHDRWRPQRRSSTIAERPEADYSRL</sequence>
<keyword evidence="2" id="KW-1185">Reference proteome</keyword>
<gene>
    <name evidence="1" type="ORF">ACOLOM_LOCUS10380</name>
</gene>
<dbReference type="EMBL" id="CAJVPT010033241">
    <property type="protein sequence ID" value="CAG8704177.1"/>
    <property type="molecule type" value="Genomic_DNA"/>
</dbReference>
<reference evidence="1" key="1">
    <citation type="submission" date="2021-06" db="EMBL/GenBank/DDBJ databases">
        <authorList>
            <person name="Kallberg Y."/>
            <person name="Tangrot J."/>
            <person name="Rosling A."/>
        </authorList>
    </citation>
    <scope>NUCLEOTIDE SEQUENCE</scope>
    <source>
        <strain evidence="1">CL356</strain>
    </source>
</reference>
<accession>A0ACA9PCR0</accession>
<protein>
    <submittedName>
        <fullName evidence="1">114_t:CDS:1</fullName>
    </submittedName>
</protein>
<organism evidence="1 2">
    <name type="scientific">Acaulospora colombiana</name>
    <dbReference type="NCBI Taxonomy" id="27376"/>
    <lineage>
        <taxon>Eukaryota</taxon>
        <taxon>Fungi</taxon>
        <taxon>Fungi incertae sedis</taxon>
        <taxon>Mucoromycota</taxon>
        <taxon>Glomeromycotina</taxon>
        <taxon>Glomeromycetes</taxon>
        <taxon>Diversisporales</taxon>
        <taxon>Acaulosporaceae</taxon>
        <taxon>Acaulospora</taxon>
    </lineage>
</organism>
<feature type="non-terminal residue" evidence="1">
    <location>
        <position position="1"/>
    </location>
</feature>